<evidence type="ECO:0000256" key="1">
    <source>
        <dbReference type="SAM" id="SignalP"/>
    </source>
</evidence>
<accession>A0A1I5S5K6</accession>
<name>A0A1I5S5K6_9GAMM</name>
<keyword evidence="1" id="KW-0732">Signal</keyword>
<protein>
    <recommendedName>
        <fullName evidence="4">Lipoprotein</fullName>
    </recommendedName>
</protein>
<dbReference type="Proteomes" id="UP000182692">
    <property type="component" value="Unassembled WGS sequence"/>
</dbReference>
<dbReference type="AlphaFoldDB" id="A0A1I5S5K6"/>
<feature type="chain" id="PRO_5010249618" description="Lipoprotein" evidence="1">
    <location>
        <begin position="25"/>
        <end position="68"/>
    </location>
</feature>
<evidence type="ECO:0008006" key="4">
    <source>
        <dbReference type="Google" id="ProtNLM"/>
    </source>
</evidence>
<sequence>MKFKKSLVCVAVIAGILGSAGCTTQGMSFTEQPAIEMGLNVPVTPHSLLIQLDRRALENPRSRRPHFG</sequence>
<dbReference type="PROSITE" id="PS51257">
    <property type="entry name" value="PROKAR_LIPOPROTEIN"/>
    <property type="match status" value="1"/>
</dbReference>
<gene>
    <name evidence="2" type="ORF">SAMN03084138_02787</name>
</gene>
<dbReference type="STRING" id="1121869.SAMN03084138_02787"/>
<reference evidence="2 3" key="1">
    <citation type="submission" date="2016-10" db="EMBL/GenBank/DDBJ databases">
        <authorList>
            <person name="de Groot N.N."/>
        </authorList>
    </citation>
    <scope>NUCLEOTIDE SEQUENCE [LARGE SCALE GENOMIC DNA]</scope>
    <source>
        <strain evidence="2 3">DSM 15893</strain>
    </source>
</reference>
<feature type="signal peptide" evidence="1">
    <location>
        <begin position="1"/>
        <end position="24"/>
    </location>
</feature>
<evidence type="ECO:0000313" key="2">
    <source>
        <dbReference type="EMBL" id="SFP66063.1"/>
    </source>
</evidence>
<dbReference type="EMBL" id="FOWR01000020">
    <property type="protein sequence ID" value="SFP66063.1"/>
    <property type="molecule type" value="Genomic_DNA"/>
</dbReference>
<organism evidence="2 3">
    <name type="scientific">Enterovibrio norvegicus DSM 15893</name>
    <dbReference type="NCBI Taxonomy" id="1121869"/>
    <lineage>
        <taxon>Bacteria</taxon>
        <taxon>Pseudomonadati</taxon>
        <taxon>Pseudomonadota</taxon>
        <taxon>Gammaproteobacteria</taxon>
        <taxon>Vibrionales</taxon>
        <taxon>Vibrionaceae</taxon>
        <taxon>Enterovibrio</taxon>
    </lineage>
</organism>
<evidence type="ECO:0000313" key="3">
    <source>
        <dbReference type="Proteomes" id="UP000182692"/>
    </source>
</evidence>
<proteinExistence type="predicted"/>